<gene>
    <name evidence="1" type="ORF">AB5J50_22190</name>
</gene>
<name>A0AB39S6Y9_9ACTN</name>
<dbReference type="EMBL" id="CP163440">
    <property type="protein sequence ID" value="XDQ63313.1"/>
    <property type="molecule type" value="Genomic_DNA"/>
</dbReference>
<accession>A0AB39S6Y9</accession>
<dbReference type="RefSeq" id="WP_369260152.1">
    <property type="nucleotide sequence ID" value="NZ_CP163440.1"/>
</dbReference>
<protein>
    <submittedName>
        <fullName evidence="1">Aminoglycoside phosphotransferase</fullName>
    </submittedName>
</protein>
<reference evidence="1" key="1">
    <citation type="submission" date="2024-07" db="EMBL/GenBank/DDBJ databases">
        <authorList>
            <person name="Yu S.T."/>
        </authorList>
    </citation>
    <scope>NUCLEOTIDE SEQUENCE</scope>
    <source>
        <strain evidence="1">R35</strain>
    </source>
</reference>
<dbReference type="Gene3D" id="3.90.1200.10">
    <property type="match status" value="1"/>
</dbReference>
<evidence type="ECO:0000313" key="1">
    <source>
        <dbReference type="EMBL" id="XDQ63313.1"/>
    </source>
</evidence>
<organism evidence="1">
    <name type="scientific">Streptomyces sp. R35</name>
    <dbReference type="NCBI Taxonomy" id="3238630"/>
    <lineage>
        <taxon>Bacteria</taxon>
        <taxon>Bacillati</taxon>
        <taxon>Actinomycetota</taxon>
        <taxon>Actinomycetes</taxon>
        <taxon>Kitasatosporales</taxon>
        <taxon>Streptomycetaceae</taxon>
        <taxon>Streptomyces</taxon>
    </lineage>
</organism>
<dbReference type="SUPFAM" id="SSF56112">
    <property type="entry name" value="Protein kinase-like (PK-like)"/>
    <property type="match status" value="1"/>
</dbReference>
<dbReference type="AlphaFoldDB" id="A0AB39S6Y9"/>
<sequence length="267" mass="29235">MAVTSVDYDELPAQVRAAIEAETGPILEAEAIPSGLNSALSVRMRTADGAVFLKGLPAGHRWVWTQQREADINPYVTPLAPALLFHVVADGWDILGFEAVNGHHADFSPGSPDLPKVVEALRRLGETPCPDIELRRAEQRLAGYVDNPADAEAFKGDALLHTDWNDHNVLITDDRAHLVDWGWATRGAAWIDPAYWIIWLIASGHTPEQAEAQAAQIPAWPSAPPTTVTAFARANAAVWTEIAGNRPDAWTTRLLTAAERWCRHRAL</sequence>
<dbReference type="InterPro" id="IPR011009">
    <property type="entry name" value="Kinase-like_dom_sf"/>
</dbReference>
<proteinExistence type="predicted"/>